<name>A0ABX2P246_9PROT</name>
<dbReference type="Proteomes" id="UP001516351">
    <property type="component" value="Unassembled WGS sequence"/>
</dbReference>
<dbReference type="RefSeq" id="WP_267311388.1">
    <property type="nucleotide sequence ID" value="NZ_JABXXV010000002.1"/>
</dbReference>
<organism evidence="1 2">
    <name type="scientific">Asaia spathodeae</name>
    <dbReference type="NCBI Taxonomy" id="657016"/>
    <lineage>
        <taxon>Bacteria</taxon>
        <taxon>Pseudomonadati</taxon>
        <taxon>Pseudomonadota</taxon>
        <taxon>Alphaproteobacteria</taxon>
        <taxon>Acetobacterales</taxon>
        <taxon>Acetobacteraceae</taxon>
        <taxon>Asaia</taxon>
    </lineage>
</organism>
<proteinExistence type="predicted"/>
<sequence length="71" mass="8150">MKMREHLPRLLTEAPIIPWKAEIMHALGDKSLDASDHDFGNPLSRENPDTTQEETAILDKIIENYRSSQYA</sequence>
<keyword evidence="2" id="KW-1185">Reference proteome</keyword>
<gene>
    <name evidence="1" type="ORF">HW542_04130</name>
</gene>
<accession>A0ABX2P246</accession>
<evidence type="ECO:0000313" key="2">
    <source>
        <dbReference type="Proteomes" id="UP001516351"/>
    </source>
</evidence>
<comment type="caution">
    <text evidence="1">The sequence shown here is derived from an EMBL/GenBank/DDBJ whole genome shotgun (WGS) entry which is preliminary data.</text>
</comment>
<protein>
    <submittedName>
        <fullName evidence="1">Uncharacterized protein</fullName>
    </submittedName>
</protein>
<evidence type="ECO:0000313" key="1">
    <source>
        <dbReference type="EMBL" id="NVN45996.1"/>
    </source>
</evidence>
<reference evidence="1 2" key="1">
    <citation type="submission" date="2020-06" db="EMBL/GenBank/DDBJ databases">
        <title>Synonyms of Asaia species.</title>
        <authorList>
            <person name="Sombolestani A."/>
        </authorList>
    </citation>
    <scope>NUCLEOTIDE SEQUENCE [LARGE SCALE GENOMIC DNA]</scope>
    <source>
        <strain evidence="1 2">LMG 27047</strain>
    </source>
</reference>
<dbReference type="EMBL" id="JABXXV010000002">
    <property type="protein sequence ID" value="NVN45996.1"/>
    <property type="molecule type" value="Genomic_DNA"/>
</dbReference>